<name>A0ABY3VN14_9MYCO</name>
<feature type="transmembrane region" description="Helical" evidence="1">
    <location>
        <begin position="12"/>
        <end position="28"/>
    </location>
</feature>
<keyword evidence="3" id="KW-1185">Reference proteome</keyword>
<reference evidence="2" key="1">
    <citation type="submission" date="2022-08" db="EMBL/GenBank/DDBJ databases">
        <title>Whole genome sequencing of non-tuberculosis mycobacteria type-strains.</title>
        <authorList>
            <person name="Igarashi Y."/>
            <person name="Osugi A."/>
            <person name="Mitarai S."/>
        </authorList>
    </citation>
    <scope>NUCLEOTIDE SEQUENCE</scope>
    <source>
        <strain evidence="2">DSM 45127</strain>
    </source>
</reference>
<keyword evidence="1" id="KW-0812">Transmembrane</keyword>
<keyword evidence="1" id="KW-1133">Transmembrane helix</keyword>
<evidence type="ECO:0000256" key="1">
    <source>
        <dbReference type="SAM" id="Phobius"/>
    </source>
</evidence>
<gene>
    <name evidence="2" type="ORF">MKK62_05930</name>
</gene>
<feature type="transmembrane region" description="Helical" evidence="1">
    <location>
        <begin position="109"/>
        <end position="130"/>
    </location>
</feature>
<dbReference type="EMBL" id="CP092488">
    <property type="protein sequence ID" value="UMB70831.1"/>
    <property type="molecule type" value="Genomic_DNA"/>
</dbReference>
<sequence>MTRQLRESARALRWAAILFAVGWAVHVVDHLRRGMSASPHAIMVGGMIQGVFVVVAVLLALTGRHRSPDWAIGVGFGSAVLFTYAHLLPSYFPAYQDSFVSGPRINVTWFSWVSAATEIGTGLVFAVVGLRVRRSSGVGSVMPLQRKVAP</sequence>
<proteinExistence type="predicted"/>
<protein>
    <recommendedName>
        <fullName evidence="4">Integral membrane protein</fullName>
    </recommendedName>
</protein>
<evidence type="ECO:0000313" key="2">
    <source>
        <dbReference type="EMBL" id="UMB70831.1"/>
    </source>
</evidence>
<accession>A0ABY3VN14</accession>
<keyword evidence="1" id="KW-0472">Membrane</keyword>
<evidence type="ECO:0000313" key="3">
    <source>
        <dbReference type="Proteomes" id="UP001055336"/>
    </source>
</evidence>
<dbReference type="InterPro" id="IPR029058">
    <property type="entry name" value="AB_hydrolase_fold"/>
</dbReference>
<feature type="transmembrane region" description="Helical" evidence="1">
    <location>
        <begin position="70"/>
        <end position="89"/>
    </location>
</feature>
<dbReference type="Proteomes" id="UP001055336">
    <property type="component" value="Chromosome"/>
</dbReference>
<dbReference type="SUPFAM" id="SSF53474">
    <property type="entry name" value="alpha/beta-Hydrolases"/>
    <property type="match status" value="1"/>
</dbReference>
<organism evidence="2 3">
    <name type="scientific">Mycobacterium paraterrae</name>
    <dbReference type="NCBI Taxonomy" id="577492"/>
    <lineage>
        <taxon>Bacteria</taxon>
        <taxon>Bacillati</taxon>
        <taxon>Actinomycetota</taxon>
        <taxon>Actinomycetes</taxon>
        <taxon>Mycobacteriales</taxon>
        <taxon>Mycobacteriaceae</taxon>
        <taxon>Mycobacterium</taxon>
    </lineage>
</organism>
<feature type="transmembrane region" description="Helical" evidence="1">
    <location>
        <begin position="40"/>
        <end position="61"/>
    </location>
</feature>
<dbReference type="RefSeq" id="WP_240262590.1">
    <property type="nucleotide sequence ID" value="NZ_CP092488.2"/>
</dbReference>
<evidence type="ECO:0008006" key="4">
    <source>
        <dbReference type="Google" id="ProtNLM"/>
    </source>
</evidence>